<dbReference type="GO" id="GO:0042910">
    <property type="term" value="F:xenobiotic transmembrane transporter activity"/>
    <property type="evidence" value="ECO:0007669"/>
    <property type="project" value="InterPro"/>
</dbReference>
<feature type="transmembrane region" description="Helical" evidence="8">
    <location>
        <begin position="217"/>
        <end position="235"/>
    </location>
</feature>
<sequence>MQNNIRTSQFEFVALMASLMSVVALAIDALLPALEIIGITIGTTEVVDNQLLITMIFLGLGFGPLIFGPLSDSLGRKPVVYMGFALFIGASFICVNATSLEVMVVGRILQGIGLSAPRTISIAIIRDMYSGDYMARIMSFVTVVFILVPVIAPALGKFVLDYYNWHGIFYIQVVISLFVSFWFWKRQPETLSIENKKVFSATGFIGEFKELFKFKKTVGFTIISGFITGSFMVYLSSSQQIFQNQYNLEEEFPYIFAGLAIAIGAAVFSNGVLVIKYGMEKLITVALVSFFVVSATYVALFYNAPNPDVRILILFFGLQFFSIGFLFGNIRAMAMEPVGHIAGTAAAVTGCISTIMAVPISIFIGRFIADTALPLFVGFSICAALAIGLLIYLKNNEKRTIKALSE</sequence>
<dbReference type="InterPro" id="IPR004812">
    <property type="entry name" value="Efflux_drug-R_Bcr/CmlA"/>
</dbReference>
<feature type="transmembrane region" description="Helical" evidence="8">
    <location>
        <begin position="104"/>
        <end position="125"/>
    </location>
</feature>
<dbReference type="PROSITE" id="PS50850">
    <property type="entry name" value="MFS"/>
    <property type="match status" value="1"/>
</dbReference>
<evidence type="ECO:0000256" key="8">
    <source>
        <dbReference type="SAM" id="Phobius"/>
    </source>
</evidence>
<keyword evidence="7 8" id="KW-0472">Membrane</keyword>
<keyword evidence="5 8" id="KW-0812">Transmembrane</keyword>
<evidence type="ECO:0000256" key="2">
    <source>
        <dbReference type="ARBA" id="ARBA00006236"/>
    </source>
</evidence>
<feature type="transmembrane region" description="Helical" evidence="8">
    <location>
        <begin position="79"/>
        <end position="98"/>
    </location>
</feature>
<name>A0A1H3Z5M7_9FLAO</name>
<dbReference type="Gene3D" id="1.20.1720.10">
    <property type="entry name" value="Multidrug resistance protein D"/>
    <property type="match status" value="1"/>
</dbReference>
<evidence type="ECO:0000256" key="4">
    <source>
        <dbReference type="ARBA" id="ARBA00022475"/>
    </source>
</evidence>
<dbReference type="SUPFAM" id="SSF103473">
    <property type="entry name" value="MFS general substrate transporter"/>
    <property type="match status" value="1"/>
</dbReference>
<feature type="transmembrane region" description="Helical" evidence="8">
    <location>
        <begin position="12"/>
        <end position="31"/>
    </location>
</feature>
<proteinExistence type="inferred from homology"/>
<dbReference type="InterPro" id="IPR020846">
    <property type="entry name" value="MFS_dom"/>
</dbReference>
<feature type="domain" description="Major facilitator superfamily (MFS) profile" evidence="9">
    <location>
        <begin position="10"/>
        <end position="398"/>
    </location>
</feature>
<keyword evidence="4" id="KW-1003">Cell membrane</keyword>
<comment type="similarity">
    <text evidence="2">Belongs to the major facilitator superfamily. Bcr/CmlA family.</text>
</comment>
<dbReference type="Pfam" id="PF07690">
    <property type="entry name" value="MFS_1"/>
    <property type="match status" value="1"/>
</dbReference>
<gene>
    <name evidence="10" type="ORF">SAMN05443667_102268</name>
</gene>
<dbReference type="NCBIfam" id="TIGR00710">
    <property type="entry name" value="efflux_Bcr_CflA"/>
    <property type="match status" value="1"/>
</dbReference>
<dbReference type="InterPro" id="IPR011701">
    <property type="entry name" value="MFS"/>
</dbReference>
<dbReference type="CDD" id="cd17320">
    <property type="entry name" value="MFS_MdfA_MDR_like"/>
    <property type="match status" value="1"/>
</dbReference>
<organism evidence="10 11">
    <name type="scientific">Flavobacterium gillisiae</name>
    <dbReference type="NCBI Taxonomy" id="150146"/>
    <lineage>
        <taxon>Bacteria</taxon>
        <taxon>Pseudomonadati</taxon>
        <taxon>Bacteroidota</taxon>
        <taxon>Flavobacteriia</taxon>
        <taxon>Flavobacteriales</taxon>
        <taxon>Flavobacteriaceae</taxon>
        <taxon>Flavobacterium</taxon>
    </lineage>
</organism>
<reference evidence="11" key="1">
    <citation type="submission" date="2016-10" db="EMBL/GenBank/DDBJ databases">
        <authorList>
            <person name="Varghese N."/>
            <person name="Submissions S."/>
        </authorList>
    </citation>
    <scope>NUCLEOTIDE SEQUENCE [LARGE SCALE GENOMIC DNA]</scope>
    <source>
        <strain evidence="11">DSM 22376</strain>
    </source>
</reference>
<dbReference type="GO" id="GO:1990961">
    <property type="term" value="P:xenobiotic detoxification by transmembrane export across the plasma membrane"/>
    <property type="evidence" value="ECO:0007669"/>
    <property type="project" value="InterPro"/>
</dbReference>
<evidence type="ECO:0000256" key="5">
    <source>
        <dbReference type="ARBA" id="ARBA00022692"/>
    </source>
</evidence>
<evidence type="ECO:0000259" key="9">
    <source>
        <dbReference type="PROSITE" id="PS50850"/>
    </source>
</evidence>
<dbReference type="EMBL" id="FNRD01000002">
    <property type="protein sequence ID" value="SEA18975.1"/>
    <property type="molecule type" value="Genomic_DNA"/>
</dbReference>
<dbReference type="GO" id="GO:0005886">
    <property type="term" value="C:plasma membrane"/>
    <property type="evidence" value="ECO:0007669"/>
    <property type="project" value="UniProtKB-SubCell"/>
</dbReference>
<keyword evidence="6 8" id="KW-1133">Transmembrane helix</keyword>
<feature type="transmembrane region" description="Helical" evidence="8">
    <location>
        <begin position="375"/>
        <end position="393"/>
    </location>
</feature>
<feature type="transmembrane region" description="Helical" evidence="8">
    <location>
        <begin position="255"/>
        <end position="275"/>
    </location>
</feature>
<dbReference type="RefSeq" id="WP_091085530.1">
    <property type="nucleotide sequence ID" value="NZ_FNRD01000002.1"/>
</dbReference>
<comment type="subcellular location">
    <subcellularLocation>
        <location evidence="1">Cell membrane</location>
        <topology evidence="1">Multi-pass membrane protein</topology>
    </subcellularLocation>
</comment>
<keyword evidence="3" id="KW-0813">Transport</keyword>
<evidence type="ECO:0000313" key="11">
    <source>
        <dbReference type="Proteomes" id="UP000198951"/>
    </source>
</evidence>
<feature type="transmembrane region" description="Helical" evidence="8">
    <location>
        <begin position="342"/>
        <end position="369"/>
    </location>
</feature>
<feature type="transmembrane region" description="Helical" evidence="8">
    <location>
        <begin position="137"/>
        <end position="156"/>
    </location>
</feature>
<feature type="transmembrane region" description="Helical" evidence="8">
    <location>
        <begin position="282"/>
        <end position="303"/>
    </location>
</feature>
<dbReference type="InterPro" id="IPR036259">
    <property type="entry name" value="MFS_trans_sf"/>
</dbReference>
<evidence type="ECO:0000256" key="1">
    <source>
        <dbReference type="ARBA" id="ARBA00004651"/>
    </source>
</evidence>
<evidence type="ECO:0000256" key="3">
    <source>
        <dbReference type="ARBA" id="ARBA00022448"/>
    </source>
</evidence>
<dbReference type="AlphaFoldDB" id="A0A1H3Z5M7"/>
<dbReference type="OrthoDB" id="9800416at2"/>
<evidence type="ECO:0000313" key="10">
    <source>
        <dbReference type="EMBL" id="SEA18975.1"/>
    </source>
</evidence>
<feature type="transmembrane region" description="Helical" evidence="8">
    <location>
        <begin position="309"/>
        <end position="330"/>
    </location>
</feature>
<keyword evidence="11" id="KW-1185">Reference proteome</keyword>
<evidence type="ECO:0000256" key="6">
    <source>
        <dbReference type="ARBA" id="ARBA00022989"/>
    </source>
</evidence>
<protein>
    <submittedName>
        <fullName evidence="10">MFS transporter, DHA1 family, bicyclomycin/chloramphenicol resistance protein</fullName>
    </submittedName>
</protein>
<dbReference type="PANTHER" id="PTHR23502:SF132">
    <property type="entry name" value="POLYAMINE TRANSPORTER 2-RELATED"/>
    <property type="match status" value="1"/>
</dbReference>
<evidence type="ECO:0000256" key="7">
    <source>
        <dbReference type="ARBA" id="ARBA00023136"/>
    </source>
</evidence>
<feature type="transmembrane region" description="Helical" evidence="8">
    <location>
        <begin position="162"/>
        <end position="184"/>
    </location>
</feature>
<accession>A0A1H3Z5M7</accession>
<dbReference type="STRING" id="150146.SAMN05443667_102268"/>
<feature type="transmembrane region" description="Helical" evidence="8">
    <location>
        <begin position="51"/>
        <end position="67"/>
    </location>
</feature>
<dbReference type="PANTHER" id="PTHR23502">
    <property type="entry name" value="MAJOR FACILITATOR SUPERFAMILY"/>
    <property type="match status" value="1"/>
</dbReference>
<dbReference type="Proteomes" id="UP000198951">
    <property type="component" value="Unassembled WGS sequence"/>
</dbReference>